<dbReference type="PANTHER" id="PTHR14513">
    <property type="entry name" value="PROTECTION OF TELOMERES 1"/>
    <property type="match status" value="1"/>
</dbReference>
<evidence type="ECO:0000256" key="4">
    <source>
        <dbReference type="ARBA" id="ARBA00023125"/>
    </source>
</evidence>
<dbReference type="InterPro" id="IPR011564">
    <property type="entry name" value="Telomer_end-bd_POT1/Cdc13"/>
</dbReference>
<reference evidence="6 7" key="1">
    <citation type="journal article" date="2023" name="Life. Sci Alliance">
        <title>Evolutionary insights into 3D genome organization and epigenetic landscape of Vigna mungo.</title>
        <authorList>
            <person name="Junaid A."/>
            <person name="Singh B."/>
            <person name="Bhatia S."/>
        </authorList>
    </citation>
    <scope>NUCLEOTIDE SEQUENCE [LARGE SCALE GENOMIC DNA]</scope>
    <source>
        <strain evidence="6">Urdbean</strain>
    </source>
</reference>
<gene>
    <name evidence="6" type="ORF">V8G54_004223</name>
</gene>
<keyword evidence="7" id="KW-1185">Reference proteome</keyword>
<dbReference type="AlphaFoldDB" id="A0AAQ3PEQ8"/>
<protein>
    <recommendedName>
        <fullName evidence="5">Telomeric single stranded DNA binding POT1/Cdc13 domain-containing protein</fullName>
    </recommendedName>
</protein>
<accession>A0AAQ3PEQ8</accession>
<dbReference type="GO" id="GO:0032210">
    <property type="term" value="P:regulation of telomere maintenance via telomerase"/>
    <property type="evidence" value="ECO:0007669"/>
    <property type="project" value="TreeGrafter"/>
</dbReference>
<dbReference type="PANTHER" id="PTHR14513:SF0">
    <property type="entry name" value="PROTECTION OF TELOMERES PROTEIN 1"/>
    <property type="match status" value="1"/>
</dbReference>
<evidence type="ECO:0000313" key="6">
    <source>
        <dbReference type="EMBL" id="WVZ25679.1"/>
    </source>
</evidence>
<evidence type="ECO:0000256" key="3">
    <source>
        <dbReference type="ARBA" id="ARBA00022895"/>
    </source>
</evidence>
<keyword evidence="3" id="KW-0779">Telomere</keyword>
<feature type="domain" description="Telomeric single stranded DNA binding POT1/Cdc13" evidence="5">
    <location>
        <begin position="2"/>
        <end position="145"/>
    </location>
</feature>
<proteinExistence type="predicted"/>
<evidence type="ECO:0000313" key="7">
    <source>
        <dbReference type="Proteomes" id="UP001374535"/>
    </source>
</evidence>
<dbReference type="Gene3D" id="2.40.50.140">
    <property type="entry name" value="Nucleic acid-binding proteins"/>
    <property type="match status" value="2"/>
</dbReference>
<dbReference type="Proteomes" id="UP001374535">
    <property type="component" value="Chromosome 1"/>
</dbReference>
<keyword evidence="4" id="KW-0238">DNA-binding</keyword>
<sequence>MVVPLRNVSRYLNRKVDVIGVVMETTFTKKTKGTAAIYFIGSRLMNFIVKVYSEPVVFTMAANVFATNNRSLPIVAAVGDIIKLCLVVVGTFNGEVNVTYRKSISSFALYKGKDGDILDPYQVSPNFFPRDADKIIIAKLRKWLVNFQLCEDSSKFPMFRELKEDIYVNLACKILHLSEPEKDEWLMYVWDGTDTPPNAICSNLQDEHRIPLPLQVELLPLSRDILCTLPTVGSIIRIVFDEGMQNSHFHLLTVGKWVKITYLRLELHCGLWYGVFTLQSKVRYISSEDQLIVERQRVADERLSMPYLSFPQPSPTTAVNHCEHVSHVTLMSVLTHPEVTAIFKCVVRVVAAMACEDENPSSYKYKLRLTLEDSTARIHAHVIGEDLDLFGTNYTNDVTLYYSVTLFDGHPDVDKWTKKLDILLEGSEVCNNGRKRNPPWVCVCLKSYYLSEDDIWGTRNFRVFDTKIMEDSS</sequence>
<dbReference type="GO" id="GO:0016233">
    <property type="term" value="P:telomere capping"/>
    <property type="evidence" value="ECO:0007669"/>
    <property type="project" value="TreeGrafter"/>
</dbReference>
<name>A0AAQ3PEQ8_VIGMU</name>
<dbReference type="GO" id="GO:0000783">
    <property type="term" value="C:nuclear telomere cap complex"/>
    <property type="evidence" value="ECO:0007669"/>
    <property type="project" value="TreeGrafter"/>
</dbReference>
<keyword evidence="2" id="KW-0158">Chromosome</keyword>
<evidence type="ECO:0000259" key="5">
    <source>
        <dbReference type="SMART" id="SM00976"/>
    </source>
</evidence>
<dbReference type="Pfam" id="PF02765">
    <property type="entry name" value="POT1"/>
    <property type="match status" value="1"/>
</dbReference>
<dbReference type="InterPro" id="IPR012340">
    <property type="entry name" value="NA-bd_OB-fold"/>
</dbReference>
<evidence type="ECO:0000256" key="2">
    <source>
        <dbReference type="ARBA" id="ARBA00022454"/>
    </source>
</evidence>
<dbReference type="EMBL" id="CP144700">
    <property type="protein sequence ID" value="WVZ25679.1"/>
    <property type="molecule type" value="Genomic_DNA"/>
</dbReference>
<dbReference type="SUPFAM" id="SSF50249">
    <property type="entry name" value="Nucleic acid-binding proteins"/>
    <property type="match status" value="2"/>
</dbReference>
<dbReference type="Pfam" id="PF25507">
    <property type="entry name" value="OB_POT1A"/>
    <property type="match status" value="1"/>
</dbReference>
<dbReference type="InterPro" id="IPR057620">
    <property type="entry name" value="POT1A/B-like_OB"/>
</dbReference>
<organism evidence="6 7">
    <name type="scientific">Vigna mungo</name>
    <name type="common">Black gram</name>
    <name type="synonym">Phaseolus mungo</name>
    <dbReference type="NCBI Taxonomy" id="3915"/>
    <lineage>
        <taxon>Eukaryota</taxon>
        <taxon>Viridiplantae</taxon>
        <taxon>Streptophyta</taxon>
        <taxon>Embryophyta</taxon>
        <taxon>Tracheophyta</taxon>
        <taxon>Spermatophyta</taxon>
        <taxon>Magnoliopsida</taxon>
        <taxon>eudicotyledons</taxon>
        <taxon>Gunneridae</taxon>
        <taxon>Pentapetalae</taxon>
        <taxon>rosids</taxon>
        <taxon>fabids</taxon>
        <taxon>Fabales</taxon>
        <taxon>Fabaceae</taxon>
        <taxon>Papilionoideae</taxon>
        <taxon>50 kb inversion clade</taxon>
        <taxon>NPAAA clade</taxon>
        <taxon>indigoferoid/millettioid clade</taxon>
        <taxon>Phaseoleae</taxon>
        <taxon>Vigna</taxon>
    </lineage>
</organism>
<comment type="subcellular location">
    <subcellularLocation>
        <location evidence="1">Chromosome</location>
        <location evidence="1">Telomere</location>
    </subcellularLocation>
</comment>
<evidence type="ECO:0000256" key="1">
    <source>
        <dbReference type="ARBA" id="ARBA00004574"/>
    </source>
</evidence>
<dbReference type="SMART" id="SM00976">
    <property type="entry name" value="Telo_bind"/>
    <property type="match status" value="1"/>
</dbReference>
<dbReference type="InterPro" id="IPR028389">
    <property type="entry name" value="POT1"/>
</dbReference>
<dbReference type="GO" id="GO:0010521">
    <property type="term" value="F:telomerase inhibitor activity"/>
    <property type="evidence" value="ECO:0007669"/>
    <property type="project" value="TreeGrafter"/>
</dbReference>
<dbReference type="GO" id="GO:0098505">
    <property type="term" value="F:G-rich strand telomeric DNA binding"/>
    <property type="evidence" value="ECO:0007669"/>
    <property type="project" value="TreeGrafter"/>
</dbReference>